<dbReference type="EMBL" id="AGUD01000192">
    <property type="protein sequence ID" value="EHN10994.1"/>
    <property type="molecule type" value="Genomic_DNA"/>
</dbReference>
<comment type="caution">
    <text evidence="1">The sequence shown here is derived from an EMBL/GenBank/DDBJ whole genome shotgun (WGS) entry which is preliminary data.</text>
</comment>
<dbReference type="RefSeq" id="WP_007574697.1">
    <property type="nucleotide sequence ID" value="NZ_AGUD01000192.1"/>
</dbReference>
<dbReference type="SUPFAM" id="SSF54427">
    <property type="entry name" value="NTF2-like"/>
    <property type="match status" value="1"/>
</dbReference>
<dbReference type="OrthoDB" id="129343at2"/>
<evidence type="ECO:0000313" key="1">
    <source>
        <dbReference type="EMBL" id="EHN10994.1"/>
    </source>
</evidence>
<reference evidence="1 2" key="1">
    <citation type="journal article" date="2013" name="Biodegradation">
        <title>Quantitative proteomic analysis of ibuprofen-degrading Patulibacter sp. strain I11.</title>
        <authorList>
            <person name="Almeida B."/>
            <person name="Kjeldal H."/>
            <person name="Lolas I."/>
            <person name="Knudsen A.D."/>
            <person name="Carvalho G."/>
            <person name="Nielsen K.L."/>
            <person name="Barreto Crespo M.T."/>
            <person name="Stensballe A."/>
            <person name="Nielsen J.L."/>
        </authorList>
    </citation>
    <scope>NUCLEOTIDE SEQUENCE [LARGE SCALE GENOMIC DNA]</scope>
    <source>
        <strain evidence="1 2">I11</strain>
    </source>
</reference>
<sequence>MDYAFAVKWLKAFRHSAEAICELYADDFVFEDPILDQYQIRDKGDLGRIFVLYANKDRENGLGVHNFRIRGYEGDRRSGLIRWEWTPEDAGNFIGLDVTNKPFFTQGHTFHVYDEQGRITRESSWWDVGAILTAIGQPGIEKARIPAKSAVAGAA</sequence>
<accession>H0E5N1</accession>
<evidence type="ECO:0008006" key="3">
    <source>
        <dbReference type="Google" id="ProtNLM"/>
    </source>
</evidence>
<dbReference type="Proteomes" id="UP000005143">
    <property type="component" value="Unassembled WGS sequence"/>
</dbReference>
<proteinExistence type="predicted"/>
<organism evidence="1 2">
    <name type="scientific">Patulibacter medicamentivorans</name>
    <dbReference type="NCBI Taxonomy" id="1097667"/>
    <lineage>
        <taxon>Bacteria</taxon>
        <taxon>Bacillati</taxon>
        <taxon>Actinomycetota</taxon>
        <taxon>Thermoleophilia</taxon>
        <taxon>Solirubrobacterales</taxon>
        <taxon>Patulibacteraceae</taxon>
        <taxon>Patulibacter</taxon>
    </lineage>
</organism>
<evidence type="ECO:0000313" key="2">
    <source>
        <dbReference type="Proteomes" id="UP000005143"/>
    </source>
</evidence>
<dbReference type="InterPro" id="IPR032710">
    <property type="entry name" value="NTF2-like_dom_sf"/>
</dbReference>
<name>H0E5N1_9ACTN</name>
<dbReference type="Gene3D" id="3.10.450.50">
    <property type="match status" value="1"/>
</dbReference>
<protein>
    <recommendedName>
        <fullName evidence="3">SnoaL-like domain-containing protein</fullName>
    </recommendedName>
</protein>
<dbReference type="AlphaFoldDB" id="H0E5N1"/>
<dbReference type="PATRIC" id="fig|1097667.3.peg.2107"/>
<keyword evidence="2" id="KW-1185">Reference proteome</keyword>
<gene>
    <name evidence="1" type="ORF">PAI11_21260</name>
</gene>